<dbReference type="EMBL" id="JAYWIO010000008">
    <property type="protein sequence ID" value="KAK7245017.1"/>
    <property type="molecule type" value="Genomic_DNA"/>
</dbReference>
<sequence>MSLFDVLHGSMGISLNWASRYSIAVGVAQGLSFLHGIASASMLLLDLSRSFSAVAGSVGYIPPAQKL</sequence>
<name>A0AAN9E8B4_CROPI</name>
<keyword evidence="2" id="KW-1185">Reference proteome</keyword>
<reference evidence="1 2" key="1">
    <citation type="submission" date="2024-01" db="EMBL/GenBank/DDBJ databases">
        <title>The genomes of 5 underutilized Papilionoideae crops provide insights into root nodulation and disease resistanc.</title>
        <authorList>
            <person name="Yuan L."/>
        </authorList>
    </citation>
    <scope>NUCLEOTIDE SEQUENCE [LARGE SCALE GENOMIC DNA]</scope>
    <source>
        <strain evidence="1">ZHUSHIDOU_FW_LH</strain>
        <tissue evidence="1">Leaf</tissue>
    </source>
</reference>
<gene>
    <name evidence="1" type="ORF">RIF29_39847</name>
</gene>
<organism evidence="1 2">
    <name type="scientific">Crotalaria pallida</name>
    <name type="common">Smooth rattlebox</name>
    <name type="synonym">Crotalaria striata</name>
    <dbReference type="NCBI Taxonomy" id="3830"/>
    <lineage>
        <taxon>Eukaryota</taxon>
        <taxon>Viridiplantae</taxon>
        <taxon>Streptophyta</taxon>
        <taxon>Embryophyta</taxon>
        <taxon>Tracheophyta</taxon>
        <taxon>Spermatophyta</taxon>
        <taxon>Magnoliopsida</taxon>
        <taxon>eudicotyledons</taxon>
        <taxon>Gunneridae</taxon>
        <taxon>Pentapetalae</taxon>
        <taxon>rosids</taxon>
        <taxon>fabids</taxon>
        <taxon>Fabales</taxon>
        <taxon>Fabaceae</taxon>
        <taxon>Papilionoideae</taxon>
        <taxon>50 kb inversion clade</taxon>
        <taxon>genistoids sensu lato</taxon>
        <taxon>core genistoids</taxon>
        <taxon>Crotalarieae</taxon>
        <taxon>Crotalaria</taxon>
    </lineage>
</organism>
<dbReference type="AlphaFoldDB" id="A0AAN9E8B4"/>
<evidence type="ECO:0000313" key="1">
    <source>
        <dbReference type="EMBL" id="KAK7245017.1"/>
    </source>
</evidence>
<comment type="caution">
    <text evidence="1">The sequence shown here is derived from an EMBL/GenBank/DDBJ whole genome shotgun (WGS) entry which is preliminary data.</text>
</comment>
<protein>
    <submittedName>
        <fullName evidence="1">Uncharacterized protein</fullName>
    </submittedName>
</protein>
<proteinExistence type="predicted"/>
<dbReference type="SUPFAM" id="SSF56112">
    <property type="entry name" value="Protein kinase-like (PK-like)"/>
    <property type="match status" value="1"/>
</dbReference>
<dbReference type="InterPro" id="IPR011009">
    <property type="entry name" value="Kinase-like_dom_sf"/>
</dbReference>
<dbReference type="Gene3D" id="1.10.510.10">
    <property type="entry name" value="Transferase(Phosphotransferase) domain 1"/>
    <property type="match status" value="1"/>
</dbReference>
<dbReference type="Proteomes" id="UP001372338">
    <property type="component" value="Unassembled WGS sequence"/>
</dbReference>
<accession>A0AAN9E8B4</accession>
<evidence type="ECO:0000313" key="2">
    <source>
        <dbReference type="Proteomes" id="UP001372338"/>
    </source>
</evidence>